<feature type="region of interest" description="Disordered" evidence="1">
    <location>
        <begin position="167"/>
        <end position="188"/>
    </location>
</feature>
<dbReference type="Proteomes" id="UP000287401">
    <property type="component" value="Unassembled WGS sequence"/>
</dbReference>
<feature type="signal peptide" evidence="2">
    <location>
        <begin position="1"/>
        <end position="23"/>
    </location>
</feature>
<name>A0A430BVJ5_SPHYA</name>
<protein>
    <recommendedName>
        <fullName evidence="5">DUF2927 domain-containing protein</fullName>
    </recommendedName>
</protein>
<keyword evidence="2" id="KW-0732">Signal</keyword>
<evidence type="ECO:0000256" key="2">
    <source>
        <dbReference type="SAM" id="SignalP"/>
    </source>
</evidence>
<comment type="caution">
    <text evidence="3">The sequence shown here is derived from an EMBL/GenBank/DDBJ whole genome shotgun (WGS) entry which is preliminary data.</text>
</comment>
<organism evidence="3 4">
    <name type="scientific">Sphingobium yanoikuyae</name>
    <name type="common">Sphingomonas yanoikuyae</name>
    <dbReference type="NCBI Taxonomy" id="13690"/>
    <lineage>
        <taxon>Bacteria</taxon>
        <taxon>Pseudomonadati</taxon>
        <taxon>Pseudomonadota</taxon>
        <taxon>Alphaproteobacteria</taxon>
        <taxon>Sphingomonadales</taxon>
        <taxon>Sphingomonadaceae</taxon>
        <taxon>Sphingobium</taxon>
    </lineage>
</organism>
<accession>A0A430BVJ5</accession>
<evidence type="ECO:0000313" key="3">
    <source>
        <dbReference type="EMBL" id="RSU56716.1"/>
    </source>
</evidence>
<evidence type="ECO:0008006" key="5">
    <source>
        <dbReference type="Google" id="ProtNLM"/>
    </source>
</evidence>
<dbReference type="RefSeq" id="WP_125988049.1">
    <property type="nucleotide sequence ID" value="NZ_JAYSCB010000002.1"/>
</dbReference>
<sequence>MKASGKRALAVVMALAVVTGARAQAPTVPSDDIVVQGQRLTRQEALTRAQGFVRTLGVVQGDRSLARWVEPICPKVIGLSAEHGRIVMDRLQATIRTIGAPLAKGTCDTNLLVAFVSDGKQMVNIIDQKQSRRMAQVQGPERRALLESDAPIRWWYMIDLGSGDGTGLGSNAPPGVGGNSDTGAPMWDGIPTSQSYGSSLIRSPVIRMISAATILVDVNRAEGVPLTAVVDYAAFVGLAEVRARALPPLPSILNLFGAQPEEASGPNHVLTDWDRRFLVRLYTLPLNRLTSAQRNRLVNALLDEDGPDTAD</sequence>
<evidence type="ECO:0000313" key="4">
    <source>
        <dbReference type="Proteomes" id="UP000287401"/>
    </source>
</evidence>
<evidence type="ECO:0000256" key="1">
    <source>
        <dbReference type="SAM" id="MobiDB-lite"/>
    </source>
</evidence>
<gene>
    <name evidence="3" type="ORF">DAH51_12100</name>
</gene>
<reference evidence="3 4" key="1">
    <citation type="submission" date="2018-07" db="EMBL/GenBank/DDBJ databases">
        <title>Genomic and Epidemiologic Investigation of an Indolent Hospital Outbreak.</title>
        <authorList>
            <person name="Johnson R.C."/>
            <person name="Deming C."/>
            <person name="Conlan S."/>
            <person name="Zellmer C.J."/>
            <person name="Michelin A.V."/>
            <person name="Lee-Lin S."/>
            <person name="Thomas P.J."/>
            <person name="Park M."/>
            <person name="Weingarten R.A."/>
            <person name="Less J."/>
            <person name="Dekker J.P."/>
            <person name="Frank K.M."/>
            <person name="Musser K.A."/>
            <person name="Mcquiston J.R."/>
            <person name="Henderson D.K."/>
            <person name="Lau A.F."/>
            <person name="Palmore T.N."/>
            <person name="Segre J.A."/>
        </authorList>
    </citation>
    <scope>NUCLEOTIDE SEQUENCE [LARGE SCALE GENOMIC DNA]</scope>
    <source>
        <strain evidence="3 4">SK-NIH.Env6_1116</strain>
    </source>
</reference>
<proteinExistence type="predicted"/>
<dbReference type="EMBL" id="QRAL01000011">
    <property type="protein sequence ID" value="RSU56716.1"/>
    <property type="molecule type" value="Genomic_DNA"/>
</dbReference>
<dbReference type="AlphaFoldDB" id="A0A430BVJ5"/>
<feature type="chain" id="PRO_5019274032" description="DUF2927 domain-containing protein" evidence="2">
    <location>
        <begin position="24"/>
        <end position="311"/>
    </location>
</feature>